<dbReference type="Proteomes" id="UP000664859">
    <property type="component" value="Unassembled WGS sequence"/>
</dbReference>
<keyword evidence="2" id="KW-1185">Reference proteome</keyword>
<dbReference type="EMBL" id="JAFCMP010000449">
    <property type="protein sequence ID" value="KAG5179587.1"/>
    <property type="molecule type" value="Genomic_DNA"/>
</dbReference>
<dbReference type="AlphaFoldDB" id="A0A835YT54"/>
<accession>A0A835YT54</accession>
<protein>
    <submittedName>
        <fullName evidence="1">Uncharacterized protein</fullName>
    </submittedName>
</protein>
<evidence type="ECO:0000313" key="2">
    <source>
        <dbReference type="Proteomes" id="UP000664859"/>
    </source>
</evidence>
<organism evidence="1 2">
    <name type="scientific">Tribonema minus</name>
    <dbReference type="NCBI Taxonomy" id="303371"/>
    <lineage>
        <taxon>Eukaryota</taxon>
        <taxon>Sar</taxon>
        <taxon>Stramenopiles</taxon>
        <taxon>Ochrophyta</taxon>
        <taxon>PX clade</taxon>
        <taxon>Xanthophyceae</taxon>
        <taxon>Tribonematales</taxon>
        <taxon>Tribonemataceae</taxon>
        <taxon>Tribonema</taxon>
    </lineage>
</organism>
<reference evidence="1" key="1">
    <citation type="submission" date="2021-02" db="EMBL/GenBank/DDBJ databases">
        <title>First Annotated Genome of the Yellow-green Alga Tribonema minus.</title>
        <authorList>
            <person name="Mahan K.M."/>
        </authorList>
    </citation>
    <scope>NUCLEOTIDE SEQUENCE</scope>
    <source>
        <strain evidence="1">UTEX B ZZ1240</strain>
    </source>
</reference>
<comment type="caution">
    <text evidence="1">The sequence shown here is derived from an EMBL/GenBank/DDBJ whole genome shotgun (WGS) entry which is preliminary data.</text>
</comment>
<name>A0A835YT54_9STRA</name>
<proteinExistence type="predicted"/>
<sequence length="135" mass="14697">MQVWIDAGEALLYQWHRLQGVEAKLQIDTAAAQAATGSFLQPQTGVGFANLLLFLGLAKATAAHVEHLPAIDSTEILAAAQHSKYIAWERASCQVRNSLCQHGHYGAGTATTVIIRTHSGLHKIMRTSHRAYCHV</sequence>
<evidence type="ECO:0000313" key="1">
    <source>
        <dbReference type="EMBL" id="KAG5179587.1"/>
    </source>
</evidence>
<gene>
    <name evidence="1" type="ORF">JKP88DRAFT_256242</name>
</gene>